<comment type="caution">
    <text evidence="1">The sequence shown here is derived from an EMBL/GenBank/DDBJ whole genome shotgun (WGS) entry which is preliminary data.</text>
</comment>
<reference evidence="1" key="1">
    <citation type="submission" date="2022-11" db="EMBL/GenBank/DDBJ databases">
        <authorList>
            <person name="Petersen C."/>
        </authorList>
    </citation>
    <scope>NUCLEOTIDE SEQUENCE</scope>
    <source>
        <strain evidence="1">IBT 30069</strain>
    </source>
</reference>
<accession>A0A9W9FAJ6</accession>
<dbReference type="OrthoDB" id="4360842at2759"/>
<keyword evidence="2" id="KW-1185">Reference proteome</keyword>
<gene>
    <name evidence="1" type="ORF">N7456_007431</name>
</gene>
<sequence>MRRGPFARDTEYWNGTQFSELIGISTAGYDSIILVVNDEVAQTECQLCQNGNGPWTHLVRLVSPDQVISALGPQPPLHAPPLRATDWTQPPRNTELSDDLVLMVIKTTPSKERGILYPAAFNANSDILTTRTPKDPAPLAFAHGLPLFYVYKAYHVLTGSKFARQTWLCRINANYQSINLISENKPLLKAWFYS</sequence>
<name>A0A9W9FAJ6_9EURO</name>
<dbReference type="EMBL" id="JAPQKH010000005">
    <property type="protein sequence ID" value="KAJ5096710.1"/>
    <property type="molecule type" value="Genomic_DNA"/>
</dbReference>
<evidence type="ECO:0000313" key="2">
    <source>
        <dbReference type="Proteomes" id="UP001149165"/>
    </source>
</evidence>
<dbReference type="AlphaFoldDB" id="A0A9W9FAJ6"/>
<proteinExistence type="predicted"/>
<reference evidence="1" key="2">
    <citation type="journal article" date="2023" name="IMA Fungus">
        <title>Comparative genomic study of the Penicillium genus elucidates a diverse pangenome and 15 lateral gene transfer events.</title>
        <authorList>
            <person name="Petersen C."/>
            <person name="Sorensen T."/>
            <person name="Nielsen M.R."/>
            <person name="Sondergaard T.E."/>
            <person name="Sorensen J.L."/>
            <person name="Fitzpatrick D.A."/>
            <person name="Frisvad J.C."/>
            <person name="Nielsen K.L."/>
        </authorList>
    </citation>
    <scope>NUCLEOTIDE SEQUENCE</scope>
    <source>
        <strain evidence="1">IBT 30069</strain>
    </source>
</reference>
<organism evidence="1 2">
    <name type="scientific">Penicillium angulare</name>
    <dbReference type="NCBI Taxonomy" id="116970"/>
    <lineage>
        <taxon>Eukaryota</taxon>
        <taxon>Fungi</taxon>
        <taxon>Dikarya</taxon>
        <taxon>Ascomycota</taxon>
        <taxon>Pezizomycotina</taxon>
        <taxon>Eurotiomycetes</taxon>
        <taxon>Eurotiomycetidae</taxon>
        <taxon>Eurotiales</taxon>
        <taxon>Aspergillaceae</taxon>
        <taxon>Penicillium</taxon>
    </lineage>
</organism>
<protein>
    <submittedName>
        <fullName evidence="1">Uncharacterized protein</fullName>
    </submittedName>
</protein>
<evidence type="ECO:0000313" key="1">
    <source>
        <dbReference type="EMBL" id="KAJ5096710.1"/>
    </source>
</evidence>
<dbReference type="Proteomes" id="UP001149165">
    <property type="component" value="Unassembled WGS sequence"/>
</dbReference>